<dbReference type="InterPro" id="IPR002818">
    <property type="entry name" value="DJ-1/PfpI"/>
</dbReference>
<evidence type="ECO:0000256" key="1">
    <source>
        <dbReference type="SAM" id="MobiDB-lite"/>
    </source>
</evidence>
<dbReference type="EMBL" id="CM000913">
    <property type="protein sequence ID" value="EFG05433.1"/>
    <property type="molecule type" value="Genomic_DNA"/>
</dbReference>
<keyword evidence="4" id="KW-1185">Reference proteome</keyword>
<dbReference type="InterPro" id="IPR029062">
    <property type="entry name" value="Class_I_gatase-like"/>
</dbReference>
<dbReference type="SUPFAM" id="SSF52317">
    <property type="entry name" value="Class I glutamine amidotransferase-like"/>
    <property type="match status" value="1"/>
</dbReference>
<dbReference type="InterPro" id="IPR052158">
    <property type="entry name" value="INH-QAR"/>
</dbReference>
<name>E2Q8A1_STRCL</name>
<evidence type="ECO:0000313" key="3">
    <source>
        <dbReference type="EMBL" id="EFG05433.1"/>
    </source>
</evidence>
<feature type="domain" description="DJ-1/PfpI" evidence="2">
    <location>
        <begin position="54"/>
        <end position="125"/>
    </location>
</feature>
<dbReference type="RefSeq" id="WP_003959466.1">
    <property type="nucleotide sequence ID" value="NZ_WMCB01000371.1"/>
</dbReference>
<dbReference type="PANTHER" id="PTHR43130:SF3">
    <property type="entry name" value="HTH-TYPE TRANSCRIPTIONAL REGULATOR RV1931C"/>
    <property type="match status" value="1"/>
</dbReference>
<evidence type="ECO:0000259" key="2">
    <source>
        <dbReference type="Pfam" id="PF01965"/>
    </source>
</evidence>
<evidence type="ECO:0000313" key="4">
    <source>
        <dbReference type="Proteomes" id="UP000002357"/>
    </source>
</evidence>
<feature type="compositionally biased region" description="Basic residues" evidence="1">
    <location>
        <begin position="143"/>
        <end position="163"/>
    </location>
</feature>
<accession>E2Q8A1</accession>
<reference evidence="3 4" key="1">
    <citation type="journal article" date="2010" name="Genome Biol. Evol.">
        <title>The sequence of a 1.8-mb bacterial linear plasmid reveals a rich evolutionary reservoir of secondary metabolic pathways.</title>
        <authorList>
            <person name="Medema M.H."/>
            <person name="Trefzer A."/>
            <person name="Kovalchuk A."/>
            <person name="van den Berg M."/>
            <person name="Mueller U."/>
            <person name="Heijne W."/>
            <person name="Wu L."/>
            <person name="Alam M.T."/>
            <person name="Ronning C.M."/>
            <person name="Nierman W.C."/>
            <person name="Bovenberg R.A.L."/>
            <person name="Breitling R."/>
            <person name="Takano E."/>
        </authorList>
    </citation>
    <scope>NUCLEOTIDE SEQUENCE [LARGE SCALE GENOMIC DNA]</scope>
    <source>
        <strain evidence="4">ATCC 27064 / DSM 738 / JCM 4710 / NBRC 13307 / NCIMB 12785 / NRRL 3585 / VKM Ac-602</strain>
    </source>
</reference>
<dbReference type="AlphaFoldDB" id="E2Q8A1"/>
<dbReference type="eggNOG" id="COG4977">
    <property type="taxonomic scope" value="Bacteria"/>
</dbReference>
<proteinExistence type="predicted"/>
<dbReference type="Pfam" id="PF01965">
    <property type="entry name" value="DJ-1_PfpI"/>
    <property type="match status" value="1"/>
</dbReference>
<feature type="region of interest" description="Disordered" evidence="1">
    <location>
        <begin position="126"/>
        <end position="192"/>
    </location>
</feature>
<protein>
    <submittedName>
        <fullName evidence="3">Putative transcriptional regulator</fullName>
    </submittedName>
</protein>
<dbReference type="Gene3D" id="3.40.50.880">
    <property type="match status" value="1"/>
</dbReference>
<dbReference type="PANTHER" id="PTHR43130">
    <property type="entry name" value="ARAC-FAMILY TRANSCRIPTIONAL REGULATOR"/>
    <property type="match status" value="1"/>
</dbReference>
<gene>
    <name evidence="3" type="ORF">SCLAV_0357</name>
</gene>
<dbReference type="Proteomes" id="UP000002357">
    <property type="component" value="Chromosome"/>
</dbReference>
<organism evidence="3 4">
    <name type="scientific">Streptomyces clavuligerus</name>
    <dbReference type="NCBI Taxonomy" id="1901"/>
    <lineage>
        <taxon>Bacteria</taxon>
        <taxon>Bacillati</taxon>
        <taxon>Actinomycetota</taxon>
        <taxon>Actinomycetes</taxon>
        <taxon>Kitasatosporales</taxon>
        <taxon>Streptomycetaceae</taxon>
        <taxon>Streptomyces</taxon>
    </lineage>
</organism>
<dbReference type="GO" id="GO:0006355">
    <property type="term" value="P:regulation of DNA-templated transcription"/>
    <property type="evidence" value="ECO:0007669"/>
    <property type="project" value="TreeGrafter"/>
</dbReference>
<sequence>MRRPRGGGGTALGTRAGFALRTPYGLDDLAGADTVVVPSVPDPCAEEGRPLPSGLITALRRAHDERARVVSLCTGAVALAEAGLLDGRRAAAHRTHTARLSGRYPRVRVDGPVLYVDVLTSAGLTAGRLPAGLPPGAADTVRSARRGPRRGRRRRRRPPRGPGHRTAAGEGRSVTGRPSRGTGRVLMSSRQV</sequence>